<feature type="region of interest" description="Disordered" evidence="1">
    <location>
        <begin position="154"/>
        <end position="357"/>
    </location>
</feature>
<dbReference type="InterPro" id="IPR011723">
    <property type="entry name" value="Znf/thioredoxin_put"/>
</dbReference>
<accession>A0A7Y4NW81</accession>
<feature type="compositionally biased region" description="Low complexity" evidence="1">
    <location>
        <begin position="154"/>
        <end position="186"/>
    </location>
</feature>
<sequence length="669" mass="67926">MQIACPQCSMQYVLDARLLPPGGASVQCTRCGHVFMASPTGVMAPAPKIPPAGGGDRAGAPSSTQIFGGESGVNLKSTNLFAGSTTASGSFVPQPTPPSGALASSGVIPPPPSIAPVAAPSRPPVAPAASGTQPPAMGATRAFGAVGPGVGAPPVASTAQEAGQGAAPGGTTRAFGAVSASSSGSFRLSEPGASAAGNSTRAFGAVSGPPAPGSADVSGGSTRAFGAVSGSTAAPTGGVEPGGSTKAFGAVSGPSEPSAPHSRSFENISPSADSGTPPWSAASGSRPKLVPDGHGDAPWATGAPTAAVSLPDDDAPFARTEPSKAAAPSPNASLLGSGLDRPLPSRKPSSDLPPELLGASRTGSVVIEDGDSRSSTLSRVLLVLAVLAGITLAGYLAYPAFRDRNSAMPEEAVDKKDAAVKSLRRDDAASREQAIQDLQGLATAHPKYAEVQAELAVAYTLQLSDLHAEFDRLRIQTDLLKRQLDEVTSARSSPGWMGQANALRTEMSEAERAMKPLRTDITERRKVLEALVETLRAAPDVEPAATVAARLKAQSLHAAVTGASNALGLAERLRQAELTPSWSIVARAEFALSSGSPDATLKAVSEELAALRTQDRTFLRPYFLGARLALRQNDPDTARSLLNELLALNPKHELAKRMLAQLPAAEDAP</sequence>
<evidence type="ECO:0000256" key="1">
    <source>
        <dbReference type="SAM" id="MobiDB-lite"/>
    </source>
</evidence>
<name>A0A7Y4NW81_9BACT</name>
<protein>
    <submittedName>
        <fullName evidence="3">Tetratricopeptide repeat protein</fullName>
    </submittedName>
</protein>
<keyword evidence="4" id="KW-1185">Reference proteome</keyword>
<dbReference type="SUPFAM" id="SSF48452">
    <property type="entry name" value="TPR-like"/>
    <property type="match status" value="1"/>
</dbReference>
<proteinExistence type="predicted"/>
<dbReference type="RefSeq" id="WP_171438204.1">
    <property type="nucleotide sequence ID" value="NZ_JABFJV010000346.1"/>
</dbReference>
<evidence type="ECO:0000313" key="4">
    <source>
        <dbReference type="Proteomes" id="UP000563426"/>
    </source>
</evidence>
<feature type="region of interest" description="Disordered" evidence="1">
    <location>
        <begin position="87"/>
        <end position="142"/>
    </location>
</feature>
<reference evidence="3 4" key="1">
    <citation type="submission" date="2020-05" db="EMBL/GenBank/DDBJ databases">
        <authorList>
            <person name="Whitworth D."/>
        </authorList>
    </citation>
    <scope>NUCLEOTIDE SEQUENCE [LARGE SCALE GENOMIC DNA]</scope>
    <source>
        <strain evidence="3 4">AB043B</strain>
    </source>
</reference>
<comment type="caution">
    <text evidence="3">The sequence shown here is derived from an EMBL/GenBank/DDBJ whole genome shotgun (WGS) entry which is preliminary data.</text>
</comment>
<gene>
    <name evidence="3" type="ORF">HMI49_36255</name>
</gene>
<organism evidence="3 4">
    <name type="scientific">Corallococcus exercitus</name>
    <dbReference type="NCBI Taxonomy" id="2316736"/>
    <lineage>
        <taxon>Bacteria</taxon>
        <taxon>Pseudomonadati</taxon>
        <taxon>Myxococcota</taxon>
        <taxon>Myxococcia</taxon>
        <taxon>Myxococcales</taxon>
        <taxon>Cystobacterineae</taxon>
        <taxon>Myxococcaceae</taxon>
        <taxon>Corallococcus</taxon>
    </lineage>
</organism>
<feature type="compositionally biased region" description="Polar residues" evidence="1">
    <location>
        <begin position="265"/>
        <end position="274"/>
    </location>
</feature>
<dbReference type="AlphaFoldDB" id="A0A7Y4NW81"/>
<feature type="compositionally biased region" description="Low complexity" evidence="1">
    <location>
        <begin position="323"/>
        <end position="333"/>
    </location>
</feature>
<feature type="domain" description="Zinc finger/thioredoxin putative" evidence="2">
    <location>
        <begin position="1"/>
        <end position="35"/>
    </location>
</feature>
<dbReference type="Pfam" id="PF13717">
    <property type="entry name" value="Zn_ribbon_4"/>
    <property type="match status" value="1"/>
</dbReference>
<evidence type="ECO:0000313" key="3">
    <source>
        <dbReference type="EMBL" id="NOK38661.1"/>
    </source>
</evidence>
<dbReference type="NCBIfam" id="TIGR02098">
    <property type="entry name" value="MJ0042_CXXC"/>
    <property type="match status" value="1"/>
</dbReference>
<dbReference type="Proteomes" id="UP000563426">
    <property type="component" value="Unassembled WGS sequence"/>
</dbReference>
<evidence type="ECO:0000259" key="2">
    <source>
        <dbReference type="Pfam" id="PF13717"/>
    </source>
</evidence>
<dbReference type="EMBL" id="JABFJV010000346">
    <property type="protein sequence ID" value="NOK38661.1"/>
    <property type="molecule type" value="Genomic_DNA"/>
</dbReference>
<dbReference type="InterPro" id="IPR011990">
    <property type="entry name" value="TPR-like_helical_dom_sf"/>
</dbReference>